<feature type="transmembrane region" description="Helical" evidence="2">
    <location>
        <begin position="99"/>
        <end position="116"/>
    </location>
</feature>
<sequence length="364" mass="41798">MHGGGPLNPINSFSFFLSSKHCLPKASCFLFHHALHFSIFIPLSIIGNQKRKKKKKKKTMDETNFLLELKFVSSLCLHNFFNLLCEQTVSFLSVFSSDPLFHCVVTFCTLVFLYLPNLFLKVVLSPVLILTSILLLSILRLGAIQKSRHDTRENQRKHDEPSIIYEENRGRKCRGEKQSSTPIQPNETETTEQVHQRVHSETEADFDVGFEPSSCFKEWNVKAPLEVIYEEYGEGEEAGDDANENVGFVRYPSLSRFYPESDSDSESDSDFPAIGDWDSPEDVEFRWGQEGEEEEEEEDREGLIEIALDGFKRKRGMEFHFDEENLIEIDISPSRYRELSGDDEVFSAKFAGIQLFKHETPPSN</sequence>
<dbReference type="AlphaFoldDB" id="A0A3Q0F5J7"/>
<protein>
    <submittedName>
        <fullName evidence="4">Uncharacterized protein LOC106767293 isoform X1</fullName>
    </submittedName>
</protein>
<accession>A0A3Q0F5J7</accession>
<reference evidence="4" key="2">
    <citation type="submission" date="2025-08" db="UniProtKB">
        <authorList>
            <consortium name="RefSeq"/>
        </authorList>
    </citation>
    <scope>IDENTIFICATION</scope>
    <source>
        <tissue evidence="4">Leaf</tissue>
    </source>
</reference>
<feature type="region of interest" description="Disordered" evidence="1">
    <location>
        <begin position="170"/>
        <end position="193"/>
    </location>
</feature>
<dbReference type="PANTHER" id="PTHR37746">
    <property type="entry name" value="TRANSMEMBRANE PROTEIN"/>
    <property type="match status" value="1"/>
</dbReference>
<organism evidence="3 4">
    <name type="scientific">Vigna radiata var. radiata</name>
    <name type="common">Mung bean</name>
    <name type="synonym">Phaseolus aureus</name>
    <dbReference type="NCBI Taxonomy" id="3916"/>
    <lineage>
        <taxon>Eukaryota</taxon>
        <taxon>Viridiplantae</taxon>
        <taxon>Streptophyta</taxon>
        <taxon>Embryophyta</taxon>
        <taxon>Tracheophyta</taxon>
        <taxon>Spermatophyta</taxon>
        <taxon>Magnoliopsida</taxon>
        <taxon>eudicotyledons</taxon>
        <taxon>Gunneridae</taxon>
        <taxon>Pentapetalae</taxon>
        <taxon>rosids</taxon>
        <taxon>fabids</taxon>
        <taxon>Fabales</taxon>
        <taxon>Fabaceae</taxon>
        <taxon>Papilionoideae</taxon>
        <taxon>50 kb inversion clade</taxon>
        <taxon>NPAAA clade</taxon>
        <taxon>indigoferoid/millettioid clade</taxon>
        <taxon>Phaseoleae</taxon>
        <taxon>Vigna</taxon>
    </lineage>
</organism>
<feature type="compositionally biased region" description="Acidic residues" evidence="1">
    <location>
        <begin position="290"/>
        <end position="300"/>
    </location>
</feature>
<keyword evidence="2" id="KW-1133">Transmembrane helix</keyword>
<feature type="compositionally biased region" description="Polar residues" evidence="1">
    <location>
        <begin position="178"/>
        <end position="191"/>
    </location>
</feature>
<name>A0A3Q0F5J7_VIGRR</name>
<reference evidence="3" key="1">
    <citation type="journal article" date="2014" name="Nat. Commun.">
        <title>Genome sequence of mungbean and insights into evolution within Vigna species.</title>
        <authorList>
            <person name="Kang Y.J."/>
            <person name="Kim S.K."/>
            <person name="Kim M.Y."/>
            <person name="Lestari P."/>
            <person name="Kim K.H."/>
            <person name="Ha B.K."/>
            <person name="Jun T.H."/>
            <person name="Hwang W.J."/>
            <person name="Lee T."/>
            <person name="Lee J."/>
            <person name="Shim S."/>
            <person name="Yoon M.Y."/>
            <person name="Jang Y.E."/>
            <person name="Han K.S."/>
            <person name="Taeprayoon P."/>
            <person name="Yoon N."/>
            <person name="Somta P."/>
            <person name="Tanya P."/>
            <person name="Kim K.S."/>
            <person name="Gwag J.G."/>
            <person name="Moon J.K."/>
            <person name="Lee Y.H."/>
            <person name="Park B.S."/>
            <person name="Bombarely A."/>
            <person name="Doyle J.J."/>
            <person name="Jackson S.A."/>
            <person name="Schafleitner R."/>
            <person name="Srinives P."/>
            <person name="Varshney R.K."/>
            <person name="Lee S.H."/>
        </authorList>
    </citation>
    <scope>NUCLEOTIDE SEQUENCE [LARGE SCALE GENOMIC DNA]</scope>
    <source>
        <strain evidence="3">cv. VC1973A</strain>
    </source>
</reference>
<feature type="transmembrane region" description="Helical" evidence="2">
    <location>
        <begin position="122"/>
        <end position="143"/>
    </location>
</feature>
<evidence type="ECO:0000256" key="2">
    <source>
        <dbReference type="SAM" id="Phobius"/>
    </source>
</evidence>
<evidence type="ECO:0000256" key="1">
    <source>
        <dbReference type="SAM" id="MobiDB-lite"/>
    </source>
</evidence>
<feature type="transmembrane region" description="Helical" evidence="2">
    <location>
        <begin position="29"/>
        <end position="48"/>
    </location>
</feature>
<dbReference type="PANTHER" id="PTHR37746:SF1">
    <property type="entry name" value="TRANSMEMBRANE PROTEIN"/>
    <property type="match status" value="1"/>
</dbReference>
<dbReference type="RefSeq" id="XP_022639285.1">
    <property type="nucleotide sequence ID" value="XM_022783564.1"/>
</dbReference>
<keyword evidence="3" id="KW-1185">Reference proteome</keyword>
<keyword evidence="2" id="KW-0812">Transmembrane</keyword>
<gene>
    <name evidence="4" type="primary">LOC106767293</name>
</gene>
<feature type="region of interest" description="Disordered" evidence="1">
    <location>
        <begin position="258"/>
        <end position="300"/>
    </location>
</feature>
<proteinExistence type="predicted"/>
<dbReference type="OrthoDB" id="1939257at2759"/>
<evidence type="ECO:0000313" key="3">
    <source>
        <dbReference type="Proteomes" id="UP000087766"/>
    </source>
</evidence>
<dbReference type="Proteomes" id="UP000087766">
    <property type="component" value="Chromosome 7"/>
</dbReference>
<dbReference type="GeneID" id="106767293"/>
<evidence type="ECO:0000313" key="4">
    <source>
        <dbReference type="RefSeq" id="XP_022639285.1"/>
    </source>
</evidence>
<keyword evidence="2" id="KW-0472">Membrane</keyword>